<protein>
    <submittedName>
        <fullName evidence="2">Uncharacterized protein</fullName>
    </submittedName>
</protein>
<feature type="region of interest" description="Disordered" evidence="1">
    <location>
        <begin position="21"/>
        <end position="81"/>
    </location>
</feature>
<reference evidence="2" key="1">
    <citation type="submission" date="2014-05" db="EMBL/GenBank/DDBJ databases">
        <title>The transcriptome of the halophilic microalga Tetraselmis sp. GSL018 isolated from the Great Salt Lake, Utah.</title>
        <authorList>
            <person name="Jinkerson R.E."/>
            <person name="D'Adamo S."/>
            <person name="Posewitz M.C."/>
        </authorList>
    </citation>
    <scope>NUCLEOTIDE SEQUENCE</scope>
    <source>
        <strain evidence="2">GSL018</strain>
    </source>
</reference>
<dbReference type="AlphaFoldDB" id="A0A061S880"/>
<evidence type="ECO:0000256" key="1">
    <source>
        <dbReference type="SAM" id="MobiDB-lite"/>
    </source>
</evidence>
<feature type="unsure residue" description="E or Q" evidence="2">
    <location>
        <position position="157"/>
    </location>
</feature>
<proteinExistence type="predicted"/>
<organism evidence="2">
    <name type="scientific">Tetraselmis sp. GSL018</name>
    <dbReference type="NCBI Taxonomy" id="582737"/>
    <lineage>
        <taxon>Eukaryota</taxon>
        <taxon>Viridiplantae</taxon>
        <taxon>Chlorophyta</taxon>
        <taxon>core chlorophytes</taxon>
        <taxon>Chlorodendrophyceae</taxon>
        <taxon>Chlorodendrales</taxon>
        <taxon>Chlorodendraceae</taxon>
        <taxon>Tetraselmis</taxon>
    </lineage>
</organism>
<dbReference type="EMBL" id="GBEZ01006155">
    <property type="protein sequence ID" value="JAC79219.1"/>
    <property type="molecule type" value="Transcribed_RNA"/>
</dbReference>
<accession>A0A061S880</accession>
<evidence type="ECO:0000313" key="2">
    <source>
        <dbReference type="EMBL" id="JAC79219.1"/>
    </source>
</evidence>
<feature type="compositionally biased region" description="Basic and acidic residues" evidence="1">
    <location>
        <begin position="44"/>
        <end position="68"/>
    </location>
</feature>
<sequence length="407" mass="43120">MRRAELQAARVTSGLLRASPVRGVEDRAPHEGVVLRPSTPGAARDIHTDLLEPNHEAEHDQQDHHQVDESPEPNASFDPPKEGAQRLVEEHRNHEEALHDARRLGRGLLRVEKPPDDAGGGRVLLRLQEDLGVEEGHKGKAVGADPSALQRVEAAAEGDGALARGRRMRHRQHRAGGALHLHPDLGAVEHGVLEGALLGELQSPDVPMEWGLAEIHDGHVLELKLDGSLCFRAARPRRFDLGGARVFLGAAPFLAAGKAAAAAAAAVAAEAESRKPTGHVGRVAALWAAVVLQQPSGNAVPVVHRRAGARKPACLIQALHLAEANCADVQLPLVLKVNCQNLLRSFALVASQVAGGPVISQSLLRRGVAGGILVVGGALYLGDGGRKWALPHSLATKVDRPNHIIVS</sequence>
<gene>
    <name evidence="2" type="ORF">TSPGSL018_13234</name>
</gene>
<name>A0A061S880_9CHLO</name>